<dbReference type="EMBL" id="CP035928">
    <property type="protein sequence ID" value="QEP35078.1"/>
    <property type="molecule type" value="Genomic_DNA"/>
</dbReference>
<dbReference type="OrthoDB" id="5340000at2"/>
<evidence type="ECO:0000313" key="3">
    <source>
        <dbReference type="Proteomes" id="UP000322726"/>
    </source>
</evidence>
<reference evidence="3" key="2">
    <citation type="submission" date="2019-09" db="EMBL/GenBank/DDBJ databases">
        <title>Complete genome sequencing of four Arcobacter species reveals a diverse suite of mobile elements.</title>
        <authorList>
            <person name="On S.L.W."/>
            <person name="Miller W.G."/>
            <person name="Biggs P."/>
            <person name="Cornelius A."/>
            <person name="Vandamme P."/>
        </authorList>
    </citation>
    <scope>NUCLEOTIDE SEQUENCE [LARGE SCALE GENOMIC DNA]</scope>
    <source>
        <strain evidence="3">LMG 26638</strain>
    </source>
</reference>
<evidence type="ECO:0000259" key="1">
    <source>
        <dbReference type="SMART" id="SM00899"/>
    </source>
</evidence>
<protein>
    <submittedName>
        <fullName evidence="2">Ferrous iron transport protein A</fullName>
    </submittedName>
</protein>
<reference evidence="2 3" key="3">
    <citation type="submission" date="2019-09" db="EMBL/GenBank/DDBJ databases">
        <title>Taxonomic note: a critical rebuttal of the proposed division of the genus Arcobacter into six genera, emended descriptions of Arcobacter anaerophilus and the genus Arcobacter, and an assessment of genus-level boundaries for Epsilonproteobacteria using in silico genomic comparator tools.</title>
        <authorList>
            <person name="On S.L.W."/>
            <person name="Miller W.G."/>
            <person name="Biggs P."/>
            <person name="Cornelius A."/>
            <person name="Vandamme P."/>
        </authorList>
    </citation>
    <scope>NUCLEOTIDE SEQUENCE [LARGE SCALE GENOMIC DNA]</scope>
    <source>
        <strain evidence="2 3">LMG 26638</strain>
    </source>
</reference>
<dbReference type="GO" id="GO:0046914">
    <property type="term" value="F:transition metal ion binding"/>
    <property type="evidence" value="ECO:0007669"/>
    <property type="project" value="InterPro"/>
</dbReference>
<gene>
    <name evidence="2" type="primary">feoA</name>
    <name evidence="2" type="ORF">APAC_2006</name>
</gene>
<dbReference type="SMART" id="SM00899">
    <property type="entry name" value="FeoA"/>
    <property type="match status" value="1"/>
</dbReference>
<dbReference type="Pfam" id="PF04023">
    <property type="entry name" value="FeoA"/>
    <property type="match status" value="1"/>
</dbReference>
<dbReference type="Proteomes" id="UP000322726">
    <property type="component" value="Chromosome"/>
</dbReference>
<dbReference type="InterPro" id="IPR052713">
    <property type="entry name" value="FeoA"/>
</dbReference>
<dbReference type="Gene3D" id="2.30.30.90">
    <property type="match status" value="1"/>
</dbReference>
<feature type="domain" description="Ferrous iron transporter FeoA-like" evidence="1">
    <location>
        <begin position="1"/>
        <end position="73"/>
    </location>
</feature>
<dbReference type="KEGG" id="apai:APAC_2006"/>
<dbReference type="InterPro" id="IPR038157">
    <property type="entry name" value="FeoA_core_dom"/>
</dbReference>
<accession>A0A5C2HA40</accession>
<proteinExistence type="predicted"/>
<dbReference type="PANTHER" id="PTHR42954:SF2">
    <property type="entry name" value="FE(2+) TRANSPORT PROTEIN A"/>
    <property type="match status" value="1"/>
</dbReference>
<dbReference type="PANTHER" id="PTHR42954">
    <property type="entry name" value="FE(2+) TRANSPORT PROTEIN A"/>
    <property type="match status" value="1"/>
</dbReference>
<dbReference type="RefSeq" id="WP_130233977.1">
    <property type="nucleotide sequence ID" value="NZ_BMEF01000006.1"/>
</dbReference>
<sequence length="74" mass="8291">MTLNELDKNQTAIIKSINCDSVLKNRFYSLGIVKGATIKIEEVTLTKSTIEININGSKFALRFSEANKIEVENE</sequence>
<name>A0A5C2HA40_9BACT</name>
<dbReference type="SUPFAM" id="SSF50037">
    <property type="entry name" value="C-terminal domain of transcriptional repressors"/>
    <property type="match status" value="1"/>
</dbReference>
<reference evidence="2 3" key="1">
    <citation type="submission" date="2019-09" db="EMBL/GenBank/DDBJ databases">
        <title>Complete genome sequencing of four Arcobacter species reveals a diverse suite of mobile elements.</title>
        <authorList>
            <person name="Miller W.G."/>
            <person name="Yee E."/>
            <person name="Bono J.L."/>
        </authorList>
    </citation>
    <scope>NUCLEOTIDE SEQUENCE [LARGE SCALE GENOMIC DNA]</scope>
    <source>
        <strain evidence="2 3">LMG 26638</strain>
    </source>
</reference>
<dbReference type="InterPro" id="IPR007167">
    <property type="entry name" value="Fe-transptr_FeoA-like"/>
</dbReference>
<dbReference type="AlphaFoldDB" id="A0A5C2HA40"/>
<organism evidence="2 3">
    <name type="scientific">Malaciobacter pacificus</name>
    <dbReference type="NCBI Taxonomy" id="1080223"/>
    <lineage>
        <taxon>Bacteria</taxon>
        <taxon>Pseudomonadati</taxon>
        <taxon>Campylobacterota</taxon>
        <taxon>Epsilonproteobacteria</taxon>
        <taxon>Campylobacterales</taxon>
        <taxon>Arcobacteraceae</taxon>
        <taxon>Malaciobacter</taxon>
    </lineage>
</organism>
<dbReference type="InterPro" id="IPR008988">
    <property type="entry name" value="Transcriptional_repressor_C"/>
</dbReference>
<evidence type="ECO:0000313" key="2">
    <source>
        <dbReference type="EMBL" id="QEP35078.1"/>
    </source>
</evidence>
<keyword evidence="3" id="KW-1185">Reference proteome</keyword>